<name>A0AC35GR54_9BILA</name>
<accession>A0AC35GR54</accession>
<sequence length="93" mass="10513">MNSFKLLVVFILLFLGSFAQRFQRHLFDGTQNGFIIGNSEMDNLDALSSDGDNYVQNGNDIKFFGNEREGIELELQNNELMFGFCSDGCMGKQ</sequence>
<reference evidence="2" key="1">
    <citation type="submission" date="2022-11" db="UniProtKB">
        <authorList>
            <consortium name="WormBaseParasite"/>
        </authorList>
    </citation>
    <scope>IDENTIFICATION</scope>
</reference>
<evidence type="ECO:0000313" key="2">
    <source>
        <dbReference type="WBParaSite" id="PS1159_v2.g7918.t1"/>
    </source>
</evidence>
<dbReference type="WBParaSite" id="PS1159_v2.g7918.t1">
    <property type="protein sequence ID" value="PS1159_v2.g7918.t1"/>
    <property type="gene ID" value="PS1159_v2.g7918"/>
</dbReference>
<dbReference type="Proteomes" id="UP000887580">
    <property type="component" value="Unplaced"/>
</dbReference>
<proteinExistence type="predicted"/>
<organism evidence="1 2">
    <name type="scientific">Panagrolaimus sp. PS1159</name>
    <dbReference type="NCBI Taxonomy" id="55785"/>
    <lineage>
        <taxon>Eukaryota</taxon>
        <taxon>Metazoa</taxon>
        <taxon>Ecdysozoa</taxon>
        <taxon>Nematoda</taxon>
        <taxon>Chromadorea</taxon>
        <taxon>Rhabditida</taxon>
        <taxon>Tylenchina</taxon>
        <taxon>Panagrolaimomorpha</taxon>
        <taxon>Panagrolaimoidea</taxon>
        <taxon>Panagrolaimidae</taxon>
        <taxon>Panagrolaimus</taxon>
    </lineage>
</organism>
<evidence type="ECO:0000313" key="1">
    <source>
        <dbReference type="Proteomes" id="UP000887580"/>
    </source>
</evidence>
<protein>
    <submittedName>
        <fullName evidence="2">Uncharacterized protein</fullName>
    </submittedName>
</protein>